<dbReference type="InterPro" id="IPR051119">
    <property type="entry name" value="Nematode_SR-like"/>
</dbReference>
<reference evidence="8" key="1">
    <citation type="submission" date="2022-10" db="EMBL/GenBank/DDBJ databases">
        <title>Genome assembly of Pristionchus species.</title>
        <authorList>
            <person name="Yoshida K."/>
            <person name="Sommer R.J."/>
        </authorList>
    </citation>
    <scope>NUCLEOTIDE SEQUENCE [LARGE SCALE GENOMIC DNA]</scope>
    <source>
        <strain evidence="8">RS5460</strain>
    </source>
</reference>
<keyword evidence="4 6" id="KW-1133">Transmembrane helix</keyword>
<feature type="transmembrane region" description="Helical" evidence="6">
    <location>
        <begin position="106"/>
        <end position="127"/>
    </location>
</feature>
<feature type="non-terminal residue" evidence="7">
    <location>
        <position position="290"/>
    </location>
</feature>
<feature type="transmembrane region" description="Helical" evidence="6">
    <location>
        <begin position="266"/>
        <end position="286"/>
    </location>
</feature>
<dbReference type="Proteomes" id="UP001328107">
    <property type="component" value="Unassembled WGS sequence"/>
</dbReference>
<sequence length="290" mass="33344">TEREKCAALFKSTNKTKGHSIFVYAQLLYAIPTMIYIKFLLVALICGRNRKTRYSSIFYSFISMGALTAVLIHIPRTIFDIIGKRPEWFCPTFRALSQPTYWLDTYVYFIQVWDTLRMLSGTMIVLYRFHSMSDAYSAKRVWESHKASVICGTIVLPTVLYAPIWASPSYAIIDDEEMIFKNEGLDWYNEAVHCCISLVCAIIVLLSQVILLCTRLSSKLIRESIDRSLYFVGLVEIVLIVIYAVFQCLEFARDWFDPSLPSWILYVSLLLSDALGFCPPWALFIASSYI</sequence>
<dbReference type="AlphaFoldDB" id="A0AAN5C638"/>
<feature type="transmembrane region" description="Helical" evidence="6">
    <location>
        <begin position="147"/>
        <end position="167"/>
    </location>
</feature>
<gene>
    <name evidence="7" type="ORF">PMAYCL1PPCAC_09078</name>
</gene>
<feature type="transmembrane region" description="Helical" evidence="6">
    <location>
        <begin position="228"/>
        <end position="246"/>
    </location>
</feature>
<evidence type="ECO:0000313" key="8">
    <source>
        <dbReference type="Proteomes" id="UP001328107"/>
    </source>
</evidence>
<name>A0AAN5C638_9BILA</name>
<comment type="caution">
    <text evidence="7">The sequence shown here is derived from an EMBL/GenBank/DDBJ whole genome shotgun (WGS) entry which is preliminary data.</text>
</comment>
<evidence type="ECO:0000256" key="3">
    <source>
        <dbReference type="ARBA" id="ARBA00022692"/>
    </source>
</evidence>
<dbReference type="EMBL" id="BTRK01000002">
    <property type="protein sequence ID" value="GMR38883.1"/>
    <property type="molecule type" value="Genomic_DNA"/>
</dbReference>
<dbReference type="PANTHER" id="PTHR31627:SF42">
    <property type="entry name" value="G_PROTEIN_RECEP_F1_2 DOMAIN-CONTAINING PROTEIN-RELATED"/>
    <property type="match status" value="1"/>
</dbReference>
<dbReference type="InterPro" id="IPR000609">
    <property type="entry name" value="7TM_GPCR_serpentine_rcpt_Srg"/>
</dbReference>
<accession>A0AAN5C638</accession>
<comment type="similarity">
    <text evidence="2 6">Belongs to the nematode receptor-like protein srg family.</text>
</comment>
<dbReference type="GO" id="GO:0016020">
    <property type="term" value="C:membrane"/>
    <property type="evidence" value="ECO:0007669"/>
    <property type="project" value="UniProtKB-SubCell"/>
</dbReference>
<evidence type="ECO:0000256" key="1">
    <source>
        <dbReference type="ARBA" id="ARBA00004141"/>
    </source>
</evidence>
<dbReference type="GO" id="GO:0004888">
    <property type="term" value="F:transmembrane signaling receptor activity"/>
    <property type="evidence" value="ECO:0007669"/>
    <property type="project" value="InterPro"/>
</dbReference>
<evidence type="ECO:0000313" key="7">
    <source>
        <dbReference type="EMBL" id="GMR38883.1"/>
    </source>
</evidence>
<feature type="transmembrane region" description="Helical" evidence="6">
    <location>
        <begin position="57"/>
        <end position="79"/>
    </location>
</feature>
<evidence type="ECO:0000256" key="2">
    <source>
        <dbReference type="ARBA" id="ARBA00005692"/>
    </source>
</evidence>
<keyword evidence="3 6" id="KW-0812">Transmembrane</keyword>
<evidence type="ECO:0000256" key="5">
    <source>
        <dbReference type="ARBA" id="ARBA00023136"/>
    </source>
</evidence>
<dbReference type="Pfam" id="PF02118">
    <property type="entry name" value="Srg"/>
    <property type="match status" value="1"/>
</dbReference>
<feature type="transmembrane region" description="Helical" evidence="6">
    <location>
        <begin position="187"/>
        <end position="216"/>
    </location>
</feature>
<feature type="non-terminal residue" evidence="7">
    <location>
        <position position="1"/>
    </location>
</feature>
<evidence type="ECO:0000256" key="6">
    <source>
        <dbReference type="RuleBase" id="RU280813"/>
    </source>
</evidence>
<proteinExistence type="inferred from homology"/>
<keyword evidence="8" id="KW-1185">Reference proteome</keyword>
<evidence type="ECO:0000256" key="4">
    <source>
        <dbReference type="ARBA" id="ARBA00022989"/>
    </source>
</evidence>
<comment type="subcellular location">
    <subcellularLocation>
        <location evidence="1">Membrane</location>
        <topology evidence="1">Multi-pass membrane protein</topology>
    </subcellularLocation>
</comment>
<dbReference type="GO" id="GO:0007606">
    <property type="term" value="P:sensory perception of chemical stimulus"/>
    <property type="evidence" value="ECO:0007669"/>
    <property type="project" value="UniProtKB-UniRule"/>
</dbReference>
<organism evidence="7 8">
    <name type="scientific">Pristionchus mayeri</name>
    <dbReference type="NCBI Taxonomy" id="1317129"/>
    <lineage>
        <taxon>Eukaryota</taxon>
        <taxon>Metazoa</taxon>
        <taxon>Ecdysozoa</taxon>
        <taxon>Nematoda</taxon>
        <taxon>Chromadorea</taxon>
        <taxon>Rhabditida</taxon>
        <taxon>Rhabditina</taxon>
        <taxon>Diplogasteromorpha</taxon>
        <taxon>Diplogasteroidea</taxon>
        <taxon>Neodiplogasteridae</taxon>
        <taxon>Pristionchus</taxon>
    </lineage>
</organism>
<feature type="transmembrane region" description="Helical" evidence="6">
    <location>
        <begin position="21"/>
        <end position="45"/>
    </location>
</feature>
<dbReference type="PANTHER" id="PTHR31627">
    <property type="entry name" value="SERPENTINE RECEPTOR CLASS GAMMA-RELATED"/>
    <property type="match status" value="1"/>
</dbReference>
<protein>
    <recommendedName>
        <fullName evidence="6">Serpentine receptor class gamma</fullName>
    </recommendedName>
</protein>
<keyword evidence="5 6" id="KW-0472">Membrane</keyword>